<dbReference type="Proteomes" id="UP000236630">
    <property type="component" value="Unassembled WGS sequence"/>
</dbReference>
<feature type="compositionally biased region" description="Low complexity" evidence="1">
    <location>
        <begin position="1"/>
        <end position="12"/>
    </location>
</feature>
<gene>
    <name evidence="2" type="ORF">CUMW_229790</name>
</gene>
<evidence type="ECO:0000256" key="1">
    <source>
        <dbReference type="SAM" id="MobiDB-lite"/>
    </source>
</evidence>
<protein>
    <submittedName>
        <fullName evidence="2">Uncharacterized protein</fullName>
    </submittedName>
</protein>
<reference evidence="2 3" key="1">
    <citation type="journal article" date="2017" name="Front. Genet.">
        <title>Draft sequencing of the heterozygous diploid genome of Satsuma (Citrus unshiu Marc.) using a hybrid assembly approach.</title>
        <authorList>
            <person name="Shimizu T."/>
            <person name="Tanizawa Y."/>
            <person name="Mochizuki T."/>
            <person name="Nagasaki H."/>
            <person name="Yoshioka T."/>
            <person name="Toyoda A."/>
            <person name="Fujiyama A."/>
            <person name="Kaminuma E."/>
            <person name="Nakamura Y."/>
        </authorList>
    </citation>
    <scope>NUCLEOTIDE SEQUENCE [LARGE SCALE GENOMIC DNA]</scope>
    <source>
        <strain evidence="3">cv. Miyagawa wase</strain>
    </source>
</reference>
<proteinExistence type="predicted"/>
<dbReference type="EMBL" id="BDQV01000378">
    <property type="protein sequence ID" value="GAY63954.1"/>
    <property type="molecule type" value="Genomic_DNA"/>
</dbReference>
<evidence type="ECO:0000313" key="3">
    <source>
        <dbReference type="Proteomes" id="UP000236630"/>
    </source>
</evidence>
<organism evidence="2 3">
    <name type="scientific">Citrus unshiu</name>
    <name type="common">Satsuma mandarin</name>
    <name type="synonym">Citrus nobilis var. unshiu</name>
    <dbReference type="NCBI Taxonomy" id="55188"/>
    <lineage>
        <taxon>Eukaryota</taxon>
        <taxon>Viridiplantae</taxon>
        <taxon>Streptophyta</taxon>
        <taxon>Embryophyta</taxon>
        <taxon>Tracheophyta</taxon>
        <taxon>Spermatophyta</taxon>
        <taxon>Magnoliopsida</taxon>
        <taxon>eudicotyledons</taxon>
        <taxon>Gunneridae</taxon>
        <taxon>Pentapetalae</taxon>
        <taxon>rosids</taxon>
        <taxon>malvids</taxon>
        <taxon>Sapindales</taxon>
        <taxon>Rutaceae</taxon>
        <taxon>Aurantioideae</taxon>
        <taxon>Citrus</taxon>
    </lineage>
</organism>
<keyword evidence="3" id="KW-1185">Reference proteome</keyword>
<accession>A0A2H5QH57</accession>
<name>A0A2H5QH57_CITUN</name>
<sequence length="35" mass="3675">MPPMGSSIPSSILQPKGISLPPTKQLPVTREAMGK</sequence>
<comment type="caution">
    <text evidence="2">The sequence shown here is derived from an EMBL/GenBank/DDBJ whole genome shotgun (WGS) entry which is preliminary data.</text>
</comment>
<evidence type="ECO:0000313" key="2">
    <source>
        <dbReference type="EMBL" id="GAY63954.1"/>
    </source>
</evidence>
<dbReference type="AlphaFoldDB" id="A0A2H5QH57"/>
<feature type="region of interest" description="Disordered" evidence="1">
    <location>
        <begin position="1"/>
        <end position="35"/>
    </location>
</feature>